<keyword evidence="4" id="KW-0131">Cell cycle</keyword>
<feature type="region of interest" description="Disordered" evidence="5">
    <location>
        <begin position="932"/>
        <end position="974"/>
    </location>
</feature>
<evidence type="ECO:0000256" key="5">
    <source>
        <dbReference type="SAM" id="MobiDB-lite"/>
    </source>
</evidence>
<evidence type="ECO:0000256" key="3">
    <source>
        <dbReference type="ARBA" id="ARBA00023242"/>
    </source>
</evidence>
<dbReference type="Pfam" id="PF04821">
    <property type="entry name" value="TIMELESS"/>
    <property type="match status" value="1"/>
</dbReference>
<dbReference type="Proteomes" id="UP000053424">
    <property type="component" value="Unassembled WGS sequence"/>
</dbReference>
<dbReference type="GO" id="GO:0000076">
    <property type="term" value="P:DNA replication checkpoint signaling"/>
    <property type="evidence" value="ECO:0007669"/>
    <property type="project" value="TreeGrafter"/>
</dbReference>
<name>A0A0C2YJN5_HEBCY</name>
<gene>
    <name evidence="7" type="ORF">M413DRAFT_27627</name>
</gene>
<evidence type="ECO:0000313" key="7">
    <source>
        <dbReference type="EMBL" id="KIM41237.1"/>
    </source>
</evidence>
<dbReference type="PANTHER" id="PTHR22940:SF4">
    <property type="entry name" value="PROTEIN TIMELESS HOMOLOG"/>
    <property type="match status" value="1"/>
</dbReference>
<keyword evidence="2" id="KW-0236">DNA replication inhibitor</keyword>
<dbReference type="PANTHER" id="PTHR22940">
    <property type="entry name" value="TIMEOUT/TIMELESS-2"/>
    <property type="match status" value="1"/>
</dbReference>
<feature type="compositionally biased region" description="Low complexity" evidence="5">
    <location>
        <begin position="1115"/>
        <end position="1129"/>
    </location>
</feature>
<dbReference type="InterPro" id="IPR006906">
    <property type="entry name" value="Timeless_N"/>
</dbReference>
<comment type="subcellular location">
    <subcellularLocation>
        <location evidence="1">Nucleus</location>
    </subcellularLocation>
</comment>
<dbReference type="EMBL" id="KN831780">
    <property type="protein sequence ID" value="KIM41237.1"/>
    <property type="molecule type" value="Genomic_DNA"/>
</dbReference>
<feature type="compositionally biased region" description="Basic residues" evidence="5">
    <location>
        <begin position="961"/>
        <end position="971"/>
    </location>
</feature>
<sequence>MDSEVIEIFSGESDGEGEAYFDRRAILEPVVGRVVDALGGIEGENYVIGDEANGCLKDLKKLWRKDDTDDERTVARLFWEMRVLSNDLIPILLETAGKGLVEDKRAISAIDLMTAMTWPIDMAEELKELDDELDKGTDYTQLLQSHLHYKVALLKPGVIQAMFGIILPPLAKPPKERVERDGQVINVVLHLIRNLAFIKDLPSNSHLSSDQAELSNLQSKLIRALSETNTLDLLLTIAANSDKDPLFNAWNTLVLEILYLIFRGVKPSTLAVDQAKQPAQNLQRLLALEDRTRRDHARKATSRHSRFGTTISVKLNPDKRPPPPTGEMSAADSQPVASSRAFVLHRQQAINTDSRSIMDITKRKTTKKVNKLDDLGIADNLSMEARVVLQHLASEFVEGCFNPFLSALLKDIRSERPKITEKDNLRLLFVTKWFLEFFLAMRSKEQTSNTGEDKWNFGLVAEVTERSWIIWVLKRMREAVEEKPKLWTELQAGIECLTQLLLFIDKMSSSEITDPTLKESADVLQQQLIYNGEVLDIALDSLRAYKPGTQSLAYLDSSVYLAYALLRMLEKWGKEKGSETYVRQKVSKKKRKRKGVSEEDGIPDVEEVEDEDEEIINETMFTFEAFEAKFASAEITQTLLTYLARFREFTSPENMRRVVSLLHRQAVKAKAEGLFFKVSTLDLFKTILADQKALPREQPYKDLINLINFILRQFFKALEKEPFLAIEAFFPKNRGHWKQYSSWEPEAKSKREKKTVEDTRFPQDIEVKKGYSWSDQLGIAIASLVEANQEELVRWTKEILALVIGQRSRIIEETDKKADDGSPEPEEDEAAITLRLNEPSAEAAAKFTDHLIPYVTEEQADAATKNPNLKLLFRLSKFYILDEVVNQDADELEWYVPSGIAIAELQRTLNVINQFLETPFELDGKKAAEFLSKKRRRRRRRRSPSPDSDNDDAVLSGDQPHKKKRKEKKKKEKEIYKSAQFIQDSDEEYGDMDAFLEKEKVQREKAKLAVATAGTSRLPTMKATGTKKRRKNNGEKGSKSKKRKSAAGSGHQISDVEVEEMPKSDDDVEIVEDSHIPPDDGVSDQPSQKPPRPRPRPIARPKRSGPTKFPPSSPTPSSGPETRSSSPLSRHVSLEPEGTSSSLHPHRSKRLILSDDED</sequence>
<feature type="region of interest" description="Disordered" evidence="5">
    <location>
        <begin position="293"/>
        <end position="332"/>
    </location>
</feature>
<dbReference type="InterPro" id="IPR044998">
    <property type="entry name" value="Timeless"/>
</dbReference>
<evidence type="ECO:0000259" key="6">
    <source>
        <dbReference type="Pfam" id="PF04821"/>
    </source>
</evidence>
<dbReference type="HOGENOM" id="CLU_004294_1_0_1"/>
<dbReference type="GO" id="GO:0031298">
    <property type="term" value="C:replication fork protection complex"/>
    <property type="evidence" value="ECO:0007669"/>
    <property type="project" value="TreeGrafter"/>
</dbReference>
<feature type="region of interest" description="Disordered" evidence="5">
    <location>
        <begin position="1002"/>
        <end position="1158"/>
    </location>
</feature>
<feature type="compositionally biased region" description="Basic residues" evidence="5">
    <location>
        <begin position="933"/>
        <end position="943"/>
    </location>
</feature>
<keyword evidence="3" id="KW-0539">Nucleus</keyword>
<proteinExistence type="predicted"/>
<dbReference type="GO" id="GO:0043111">
    <property type="term" value="P:replication fork arrest"/>
    <property type="evidence" value="ECO:0007669"/>
    <property type="project" value="TreeGrafter"/>
</dbReference>
<evidence type="ECO:0000256" key="4">
    <source>
        <dbReference type="ARBA" id="ARBA00023306"/>
    </source>
</evidence>
<reference evidence="7 8" key="1">
    <citation type="submission" date="2014-04" db="EMBL/GenBank/DDBJ databases">
        <authorList>
            <consortium name="DOE Joint Genome Institute"/>
            <person name="Kuo A."/>
            <person name="Gay G."/>
            <person name="Dore J."/>
            <person name="Kohler A."/>
            <person name="Nagy L.G."/>
            <person name="Floudas D."/>
            <person name="Copeland A."/>
            <person name="Barry K.W."/>
            <person name="Cichocki N."/>
            <person name="Veneault-Fourrey C."/>
            <person name="LaButti K."/>
            <person name="Lindquist E.A."/>
            <person name="Lipzen A."/>
            <person name="Lundell T."/>
            <person name="Morin E."/>
            <person name="Murat C."/>
            <person name="Sun H."/>
            <person name="Tunlid A."/>
            <person name="Henrissat B."/>
            <person name="Grigoriev I.V."/>
            <person name="Hibbett D.S."/>
            <person name="Martin F."/>
            <person name="Nordberg H.P."/>
            <person name="Cantor M.N."/>
            <person name="Hua S.X."/>
        </authorList>
    </citation>
    <scope>NUCLEOTIDE SEQUENCE [LARGE SCALE GENOMIC DNA]</scope>
    <source>
        <strain evidence="8">h7</strain>
    </source>
</reference>
<organism evidence="7 8">
    <name type="scientific">Hebeloma cylindrosporum</name>
    <dbReference type="NCBI Taxonomy" id="76867"/>
    <lineage>
        <taxon>Eukaryota</taxon>
        <taxon>Fungi</taxon>
        <taxon>Dikarya</taxon>
        <taxon>Basidiomycota</taxon>
        <taxon>Agaricomycotina</taxon>
        <taxon>Agaricomycetes</taxon>
        <taxon>Agaricomycetidae</taxon>
        <taxon>Agaricales</taxon>
        <taxon>Agaricineae</taxon>
        <taxon>Hymenogastraceae</taxon>
        <taxon>Hebeloma</taxon>
    </lineage>
</organism>
<keyword evidence="8" id="KW-1185">Reference proteome</keyword>
<feature type="compositionally biased region" description="Basic residues" evidence="5">
    <location>
        <begin position="1091"/>
        <end position="1105"/>
    </location>
</feature>
<dbReference type="OrthoDB" id="310853at2759"/>
<accession>A0A0C2YJN5</accession>
<evidence type="ECO:0000256" key="2">
    <source>
        <dbReference type="ARBA" id="ARBA00022880"/>
    </source>
</evidence>
<protein>
    <recommendedName>
        <fullName evidence="6">Timeless N-terminal domain-containing protein</fullName>
    </recommendedName>
</protein>
<reference evidence="8" key="2">
    <citation type="submission" date="2015-01" db="EMBL/GenBank/DDBJ databases">
        <title>Evolutionary Origins and Diversification of the Mycorrhizal Mutualists.</title>
        <authorList>
            <consortium name="DOE Joint Genome Institute"/>
            <consortium name="Mycorrhizal Genomics Consortium"/>
            <person name="Kohler A."/>
            <person name="Kuo A."/>
            <person name="Nagy L.G."/>
            <person name="Floudas D."/>
            <person name="Copeland A."/>
            <person name="Barry K.W."/>
            <person name="Cichocki N."/>
            <person name="Veneault-Fourrey C."/>
            <person name="LaButti K."/>
            <person name="Lindquist E.A."/>
            <person name="Lipzen A."/>
            <person name="Lundell T."/>
            <person name="Morin E."/>
            <person name="Murat C."/>
            <person name="Riley R."/>
            <person name="Ohm R."/>
            <person name="Sun H."/>
            <person name="Tunlid A."/>
            <person name="Henrissat B."/>
            <person name="Grigoriev I.V."/>
            <person name="Hibbett D.S."/>
            <person name="Martin F."/>
        </authorList>
    </citation>
    <scope>NUCLEOTIDE SEQUENCE [LARGE SCALE GENOMIC DNA]</scope>
    <source>
        <strain evidence="8">h7</strain>
    </source>
</reference>
<evidence type="ECO:0000256" key="1">
    <source>
        <dbReference type="ARBA" id="ARBA00004123"/>
    </source>
</evidence>
<feature type="compositionally biased region" description="Basic residues" evidence="5">
    <location>
        <begin position="294"/>
        <end position="306"/>
    </location>
</feature>
<evidence type="ECO:0000313" key="8">
    <source>
        <dbReference type="Proteomes" id="UP000053424"/>
    </source>
</evidence>
<feature type="domain" description="Timeless N-terminal" evidence="6">
    <location>
        <begin position="46"/>
        <end position="313"/>
    </location>
</feature>
<dbReference type="GO" id="GO:0003677">
    <property type="term" value="F:DNA binding"/>
    <property type="evidence" value="ECO:0007669"/>
    <property type="project" value="TreeGrafter"/>
</dbReference>
<dbReference type="AlphaFoldDB" id="A0A0C2YJN5"/>
<dbReference type="GO" id="GO:0006281">
    <property type="term" value="P:DNA repair"/>
    <property type="evidence" value="ECO:0007669"/>
    <property type="project" value="TreeGrafter"/>
</dbReference>
<dbReference type="STRING" id="686832.A0A0C2YJN5"/>